<dbReference type="AlphaFoldDB" id="A0A139XT29"/>
<evidence type="ECO:0000313" key="3">
    <source>
        <dbReference type="Proteomes" id="UP000074247"/>
    </source>
</evidence>
<reference evidence="2 3" key="1">
    <citation type="journal article" date="2016" name="Nat. Commun.">
        <title>Local admixture of amplified and diversified secreted pathogenesis determinants shapes mosaic Toxoplasma gondii genomes.</title>
        <authorList>
            <person name="Lorenzi H."/>
            <person name="Khan A."/>
            <person name="Behnke M.S."/>
            <person name="Namasivayam S."/>
            <person name="Swapna L.S."/>
            <person name="Hadjithomas M."/>
            <person name="Karamycheva S."/>
            <person name="Pinney D."/>
            <person name="Brunk B.P."/>
            <person name="Ajioka J.W."/>
            <person name="Ajzenberg D."/>
            <person name="Boothroyd J.C."/>
            <person name="Boyle J.P."/>
            <person name="Darde M.L."/>
            <person name="Diaz-Miranda M.A."/>
            <person name="Dubey J.P."/>
            <person name="Fritz H.M."/>
            <person name="Gennari S.M."/>
            <person name="Gregory B.D."/>
            <person name="Kim K."/>
            <person name="Saeij J.P."/>
            <person name="Su C."/>
            <person name="White M.W."/>
            <person name="Zhu X.Q."/>
            <person name="Howe D.K."/>
            <person name="Rosenthal B.M."/>
            <person name="Grigg M.E."/>
            <person name="Parkinson J."/>
            <person name="Liu L."/>
            <person name="Kissinger J.C."/>
            <person name="Roos D.S."/>
            <person name="Sibley L.D."/>
        </authorList>
    </citation>
    <scope>NUCLEOTIDE SEQUENCE [LARGE SCALE GENOMIC DNA]</scope>
    <source>
        <strain evidence="2 3">ARI</strain>
    </source>
</reference>
<feature type="non-terminal residue" evidence="2">
    <location>
        <position position="204"/>
    </location>
</feature>
<dbReference type="Proteomes" id="UP000074247">
    <property type="component" value="Unassembled WGS sequence"/>
</dbReference>
<comment type="caution">
    <text evidence="2">The sequence shown here is derived from an EMBL/GenBank/DDBJ whole genome shotgun (WGS) entry which is preliminary data.</text>
</comment>
<proteinExistence type="predicted"/>
<protein>
    <submittedName>
        <fullName evidence="2">Uncharacterized protein</fullName>
    </submittedName>
</protein>
<gene>
    <name evidence="2" type="ORF">TGARI_253990A</name>
</gene>
<feature type="compositionally biased region" description="Low complexity" evidence="1">
    <location>
        <begin position="76"/>
        <end position="106"/>
    </location>
</feature>
<organism evidence="2 3">
    <name type="scientific">Toxoplasma gondii ARI</name>
    <dbReference type="NCBI Taxonomy" id="1074872"/>
    <lineage>
        <taxon>Eukaryota</taxon>
        <taxon>Sar</taxon>
        <taxon>Alveolata</taxon>
        <taxon>Apicomplexa</taxon>
        <taxon>Conoidasida</taxon>
        <taxon>Coccidia</taxon>
        <taxon>Eucoccidiorida</taxon>
        <taxon>Eimeriorina</taxon>
        <taxon>Sarcocystidae</taxon>
        <taxon>Toxoplasma</taxon>
    </lineage>
</organism>
<evidence type="ECO:0000256" key="1">
    <source>
        <dbReference type="SAM" id="MobiDB-lite"/>
    </source>
</evidence>
<feature type="region of interest" description="Disordered" evidence="1">
    <location>
        <begin position="183"/>
        <end position="204"/>
    </location>
</feature>
<dbReference type="EMBL" id="AGQS02005092">
    <property type="protein sequence ID" value="KYF41927.1"/>
    <property type="molecule type" value="Genomic_DNA"/>
</dbReference>
<accession>A0A139XT29</accession>
<feature type="region of interest" description="Disordered" evidence="1">
    <location>
        <begin position="1"/>
        <end position="108"/>
    </location>
</feature>
<evidence type="ECO:0000313" key="2">
    <source>
        <dbReference type="EMBL" id="KYF41927.1"/>
    </source>
</evidence>
<dbReference type="VEuPathDB" id="ToxoDB:TGARI_253990A"/>
<sequence length="204" mass="21586">MRHRRLQQSRWRMEPPMTSPCVSPDAIAEAGVAPLGSSSPSDAQNNASSTELPHRTPSPSAGGPTHALSSELCRHSSPFPAPSTSLPSSSLHTPSSSSSPFSSRSVHSPEELARFIATAAITSSLGSSGGDFSPRGPAVFSSLLERSQTLRDRLGSPRVDSEAAAPSRHLLFSPLFFSFQASPAGASRRAQQRREAALRTRASR</sequence>
<feature type="compositionally biased region" description="Polar residues" evidence="1">
    <location>
        <begin position="36"/>
        <end position="51"/>
    </location>
</feature>
<name>A0A139XT29_TOXGO</name>